<dbReference type="Proteomes" id="UP000639338">
    <property type="component" value="Unassembled WGS sequence"/>
</dbReference>
<evidence type="ECO:0000256" key="4">
    <source>
        <dbReference type="ARBA" id="ARBA00022989"/>
    </source>
</evidence>
<gene>
    <name evidence="10" type="ORF">HCN44_010429</name>
</gene>
<comment type="subcellular location">
    <subcellularLocation>
        <location evidence="1">Membrane</location>
        <topology evidence="1">Multi-pass membrane protein</topology>
    </subcellularLocation>
</comment>
<keyword evidence="5 9" id="KW-0472">Membrane</keyword>
<comment type="similarity">
    <text evidence="2">Belongs to the TMEM86 family.</text>
</comment>
<evidence type="ECO:0000256" key="5">
    <source>
        <dbReference type="ARBA" id="ARBA00023136"/>
    </source>
</evidence>
<feature type="transmembrane region" description="Helical" evidence="9">
    <location>
        <begin position="91"/>
        <end position="109"/>
    </location>
</feature>
<dbReference type="PANTHER" id="PTHR31885:SF6">
    <property type="entry name" value="GH04784P"/>
    <property type="match status" value="1"/>
</dbReference>
<dbReference type="GO" id="GO:0047408">
    <property type="term" value="F:alkenylglycerophosphocholine hydrolase activity"/>
    <property type="evidence" value="ECO:0007669"/>
    <property type="project" value="UniProtKB-EC"/>
</dbReference>
<feature type="transmembrane region" description="Helical" evidence="9">
    <location>
        <begin position="35"/>
        <end position="57"/>
    </location>
</feature>
<feature type="transmembrane region" description="Helical" evidence="9">
    <location>
        <begin position="69"/>
        <end position="85"/>
    </location>
</feature>
<evidence type="ECO:0000256" key="1">
    <source>
        <dbReference type="ARBA" id="ARBA00004141"/>
    </source>
</evidence>
<dbReference type="InterPro" id="IPR012506">
    <property type="entry name" value="TMEM86B-like"/>
</dbReference>
<sequence>MSSLGQVLKSIGPKLVPFFKTSCIYFVLMAEQPSLLTACIKCLPIISLIMFVFLHGMSLSKEHTFSRRIVAGLVFSCFGDALIIWPNLFLGGMAMFAIAQIMYISAFGFKPLNPKIGAIIFALATIVTYILMPGLNGVLAIGVPIYISLLGGMTWRAISQVQLSKENGMKWTKLCSCIGGILFLISDTILGFHHFYHPIPYSAVSIMLTYYAAQLGIALSTVNSKNNNINKQVNVK</sequence>
<dbReference type="OrthoDB" id="2133758at2759"/>
<dbReference type="GO" id="GO:0016020">
    <property type="term" value="C:membrane"/>
    <property type="evidence" value="ECO:0007669"/>
    <property type="project" value="UniProtKB-SubCell"/>
</dbReference>
<feature type="transmembrane region" description="Helical" evidence="9">
    <location>
        <begin position="199"/>
        <end position="222"/>
    </location>
</feature>
<feature type="transmembrane region" description="Helical" evidence="9">
    <location>
        <begin position="138"/>
        <end position="159"/>
    </location>
</feature>
<accession>A0A834XSA8</accession>
<evidence type="ECO:0000256" key="8">
    <source>
        <dbReference type="ARBA" id="ARBA00049560"/>
    </source>
</evidence>
<keyword evidence="11" id="KW-1185">Reference proteome</keyword>
<comment type="caution">
    <text evidence="10">The sequence shown here is derived from an EMBL/GenBank/DDBJ whole genome shotgun (WGS) entry which is preliminary data.</text>
</comment>
<dbReference type="AlphaFoldDB" id="A0A834XSA8"/>
<proteinExistence type="inferred from homology"/>
<dbReference type="EMBL" id="JACMRX010000004">
    <property type="protein sequence ID" value="KAF7991628.1"/>
    <property type="molecule type" value="Genomic_DNA"/>
</dbReference>
<evidence type="ECO:0000256" key="6">
    <source>
        <dbReference type="ARBA" id="ARBA00035673"/>
    </source>
</evidence>
<comment type="catalytic activity">
    <reaction evidence="7">
        <text>a 1-O-(1Z-alkenyl)-sn-glycero-3-phosphoethanolamine + H2O = a 2,3-saturated aldehyde + sn-glycero-3-phosphoethanolamine</text>
        <dbReference type="Rhea" id="RHEA:16905"/>
        <dbReference type="ChEBI" id="CHEBI:15377"/>
        <dbReference type="ChEBI" id="CHEBI:73359"/>
        <dbReference type="ChEBI" id="CHEBI:77288"/>
        <dbReference type="ChEBI" id="CHEBI:143890"/>
        <dbReference type="EC" id="3.3.2.2"/>
    </reaction>
</comment>
<evidence type="ECO:0000256" key="7">
    <source>
        <dbReference type="ARBA" id="ARBA00049458"/>
    </source>
</evidence>
<keyword evidence="3 9" id="KW-0812">Transmembrane</keyword>
<evidence type="ECO:0000313" key="11">
    <source>
        <dbReference type="Proteomes" id="UP000639338"/>
    </source>
</evidence>
<evidence type="ECO:0000256" key="2">
    <source>
        <dbReference type="ARBA" id="ARBA00007375"/>
    </source>
</evidence>
<dbReference type="EC" id="3.3.2.2" evidence="6"/>
<reference evidence="10 11" key="1">
    <citation type="submission" date="2020-08" db="EMBL/GenBank/DDBJ databases">
        <title>Aphidius gifuensis genome sequencing and assembly.</title>
        <authorList>
            <person name="Du Z."/>
        </authorList>
    </citation>
    <scope>NUCLEOTIDE SEQUENCE [LARGE SCALE GENOMIC DNA]</scope>
    <source>
        <strain evidence="10">YNYX2018</strain>
        <tissue evidence="10">Adults</tissue>
    </source>
</reference>
<keyword evidence="4 9" id="KW-1133">Transmembrane helix</keyword>
<name>A0A834XSA8_APHGI</name>
<dbReference type="PANTHER" id="PTHR31885">
    <property type="entry name" value="GH04784P"/>
    <property type="match status" value="1"/>
</dbReference>
<organism evidence="10 11">
    <name type="scientific">Aphidius gifuensis</name>
    <name type="common">Parasitoid wasp</name>
    <dbReference type="NCBI Taxonomy" id="684658"/>
    <lineage>
        <taxon>Eukaryota</taxon>
        <taxon>Metazoa</taxon>
        <taxon>Ecdysozoa</taxon>
        <taxon>Arthropoda</taxon>
        <taxon>Hexapoda</taxon>
        <taxon>Insecta</taxon>
        <taxon>Pterygota</taxon>
        <taxon>Neoptera</taxon>
        <taxon>Endopterygota</taxon>
        <taxon>Hymenoptera</taxon>
        <taxon>Apocrita</taxon>
        <taxon>Ichneumonoidea</taxon>
        <taxon>Braconidae</taxon>
        <taxon>Aphidiinae</taxon>
        <taxon>Aphidius</taxon>
    </lineage>
</organism>
<feature type="transmembrane region" description="Helical" evidence="9">
    <location>
        <begin position="116"/>
        <end position="132"/>
    </location>
</feature>
<feature type="transmembrane region" description="Helical" evidence="9">
    <location>
        <begin position="171"/>
        <end position="193"/>
    </location>
</feature>
<evidence type="ECO:0000256" key="9">
    <source>
        <dbReference type="SAM" id="Phobius"/>
    </source>
</evidence>
<evidence type="ECO:0000313" key="10">
    <source>
        <dbReference type="EMBL" id="KAF7991628.1"/>
    </source>
</evidence>
<protein>
    <recommendedName>
        <fullName evidence="6">lysoplasmalogenase</fullName>
        <ecNumber evidence="6">3.3.2.2</ecNumber>
    </recommendedName>
</protein>
<comment type="catalytic activity">
    <reaction evidence="8">
        <text>a 1-O-(1Z-alkenyl)-sn-glycero-3-phosphocholine + H2O = a 2,3-saturated aldehyde + sn-glycerol 3-phosphocholine</text>
        <dbReference type="Rhea" id="RHEA:22544"/>
        <dbReference type="ChEBI" id="CHEBI:15377"/>
        <dbReference type="ChEBI" id="CHEBI:16870"/>
        <dbReference type="ChEBI" id="CHEBI:73359"/>
        <dbReference type="ChEBI" id="CHEBI:77287"/>
        <dbReference type="EC" id="3.3.2.2"/>
    </reaction>
</comment>
<dbReference type="Pfam" id="PF07947">
    <property type="entry name" value="YhhN"/>
    <property type="match status" value="1"/>
</dbReference>
<evidence type="ECO:0000256" key="3">
    <source>
        <dbReference type="ARBA" id="ARBA00022692"/>
    </source>
</evidence>